<keyword evidence="6 7" id="KW-0046">Antibiotic resistance</keyword>
<feature type="binding site" evidence="9">
    <location>
        <position position="203"/>
    </location>
    <ligand>
        <name>Mg(2+)</name>
        <dbReference type="ChEBI" id="CHEBI:18420"/>
    </ligand>
</feature>
<dbReference type="GO" id="GO:0046872">
    <property type="term" value="F:metal ion binding"/>
    <property type="evidence" value="ECO:0007669"/>
    <property type="project" value="UniProtKB-KW"/>
</dbReference>
<protein>
    <submittedName>
        <fullName evidence="11">Aminoglycoside 3'-phosphotransferase</fullName>
    </submittedName>
</protein>
<feature type="domain" description="Aminoglycoside phosphotransferase" evidence="10">
    <location>
        <begin position="57"/>
        <end position="265"/>
    </location>
</feature>
<sequence length="272" mass="29136">MTAPVLSEIPVGPVAVPPQVGALAGDDLITPVWRNQLGGLTFRLDPPDTSGAHARFVKWSPTSAGLDLRHEAGRLAWAASWTPVPRVLDSGEDEAGQWLVTAALEASSAVVPRWQARPETAARAIGAGLRALHDALPVAECPFTWSAEERVARAEARFAAGEGPEAWAAEHQHLTAAEARARLADVPDLTGPVVCHGDACAPNTLLAEDGSWAAHVDLGRLGVADPWADLAVATWSTEWNYGPGYDHLVYEAYGVEPDPERIAWYRLLWDLS</sequence>
<dbReference type="SUPFAM" id="SSF56112">
    <property type="entry name" value="Protein kinase-like (PK-like)"/>
    <property type="match status" value="1"/>
</dbReference>
<dbReference type="RefSeq" id="WP_236089581.1">
    <property type="nucleotide sequence ID" value="NZ_JAKGSG010000034.1"/>
</dbReference>
<dbReference type="InterPro" id="IPR002575">
    <property type="entry name" value="Aminoglycoside_PTrfase"/>
</dbReference>
<keyword evidence="9" id="KW-0460">Magnesium</keyword>
<dbReference type="GO" id="GO:0016773">
    <property type="term" value="F:phosphotransferase activity, alcohol group as acceptor"/>
    <property type="evidence" value="ECO:0007669"/>
    <property type="project" value="InterPro"/>
</dbReference>
<comment type="similarity">
    <text evidence="1 7">Belongs to the aminoglycoside phosphotransferase family.</text>
</comment>
<comment type="caution">
    <text evidence="11">The sequence shown here is derived from an EMBL/GenBank/DDBJ whole genome shotgun (WGS) entry which is preliminary data.</text>
</comment>
<dbReference type="GO" id="GO:0016301">
    <property type="term" value="F:kinase activity"/>
    <property type="evidence" value="ECO:0007669"/>
    <property type="project" value="UniProtKB-KW"/>
</dbReference>
<reference evidence="11" key="1">
    <citation type="submission" date="2022-01" db="EMBL/GenBank/DDBJ databases">
        <title>Antribacter sp. nov., isolated from Guizhou of China.</title>
        <authorList>
            <person name="Chengliang C."/>
            <person name="Ya Z."/>
        </authorList>
    </citation>
    <scope>NUCLEOTIDE SEQUENCE</scope>
    <source>
        <strain evidence="11">KLBMP 9083</strain>
    </source>
</reference>
<evidence type="ECO:0000256" key="3">
    <source>
        <dbReference type="ARBA" id="ARBA00022741"/>
    </source>
</evidence>
<organism evidence="11 12">
    <name type="scientific">Antribacter soli</name>
    <dbReference type="NCBI Taxonomy" id="2910976"/>
    <lineage>
        <taxon>Bacteria</taxon>
        <taxon>Bacillati</taxon>
        <taxon>Actinomycetota</taxon>
        <taxon>Actinomycetes</taxon>
        <taxon>Micrococcales</taxon>
        <taxon>Promicromonosporaceae</taxon>
        <taxon>Antribacter</taxon>
    </lineage>
</organism>
<dbReference type="Proteomes" id="UP001165405">
    <property type="component" value="Unassembled WGS sequence"/>
</dbReference>
<dbReference type="GO" id="GO:0005524">
    <property type="term" value="F:ATP binding"/>
    <property type="evidence" value="ECO:0007669"/>
    <property type="project" value="UniProtKB-KW"/>
</dbReference>
<accession>A0AA41U9M9</accession>
<dbReference type="EMBL" id="JAKGSG010000034">
    <property type="protein sequence ID" value="MCF4121787.1"/>
    <property type="molecule type" value="Genomic_DNA"/>
</dbReference>
<keyword evidence="12" id="KW-1185">Reference proteome</keyword>
<dbReference type="Pfam" id="PF01636">
    <property type="entry name" value="APH"/>
    <property type="match status" value="1"/>
</dbReference>
<keyword evidence="2 7" id="KW-0808">Transferase</keyword>
<keyword evidence="5 7" id="KW-0067">ATP-binding</keyword>
<keyword evidence="4 7" id="KW-0418">Kinase</keyword>
<evidence type="ECO:0000256" key="9">
    <source>
        <dbReference type="PIRSR" id="PIRSR000706-2"/>
    </source>
</evidence>
<dbReference type="AlphaFoldDB" id="A0AA41U9M9"/>
<dbReference type="InterPro" id="IPR024165">
    <property type="entry name" value="Kan/Strep_kinase"/>
</dbReference>
<evidence type="ECO:0000256" key="7">
    <source>
        <dbReference type="PIRNR" id="PIRNR000706"/>
    </source>
</evidence>
<evidence type="ECO:0000256" key="5">
    <source>
        <dbReference type="ARBA" id="ARBA00022840"/>
    </source>
</evidence>
<name>A0AA41U9M9_9MICO</name>
<evidence type="ECO:0000256" key="6">
    <source>
        <dbReference type="ARBA" id="ARBA00023251"/>
    </source>
</evidence>
<proteinExistence type="inferred from homology"/>
<feature type="active site" description="Proton acceptor" evidence="8">
    <location>
        <position position="198"/>
    </location>
</feature>
<dbReference type="Gene3D" id="3.90.1200.10">
    <property type="match status" value="1"/>
</dbReference>
<dbReference type="InterPro" id="IPR011009">
    <property type="entry name" value="Kinase-like_dom_sf"/>
</dbReference>
<evidence type="ECO:0000313" key="12">
    <source>
        <dbReference type="Proteomes" id="UP001165405"/>
    </source>
</evidence>
<keyword evidence="9" id="KW-0479">Metal-binding</keyword>
<keyword evidence="3 7" id="KW-0547">Nucleotide-binding</keyword>
<dbReference type="GO" id="GO:0046677">
    <property type="term" value="P:response to antibiotic"/>
    <property type="evidence" value="ECO:0007669"/>
    <property type="project" value="UniProtKB-KW"/>
</dbReference>
<dbReference type="Gene3D" id="3.30.200.20">
    <property type="entry name" value="Phosphorylase Kinase, domain 1"/>
    <property type="match status" value="1"/>
</dbReference>
<dbReference type="PIRSF" id="PIRSF000706">
    <property type="entry name" value="Kanamycin_kin"/>
    <property type="match status" value="1"/>
</dbReference>
<feature type="binding site" evidence="9">
    <location>
        <position position="217"/>
    </location>
    <ligand>
        <name>Mg(2+)</name>
        <dbReference type="ChEBI" id="CHEBI:18420"/>
    </ligand>
</feature>
<evidence type="ECO:0000313" key="11">
    <source>
        <dbReference type="EMBL" id="MCF4121787.1"/>
    </source>
</evidence>
<evidence type="ECO:0000256" key="2">
    <source>
        <dbReference type="ARBA" id="ARBA00022679"/>
    </source>
</evidence>
<evidence type="ECO:0000256" key="1">
    <source>
        <dbReference type="ARBA" id="ARBA00006219"/>
    </source>
</evidence>
<evidence type="ECO:0000256" key="8">
    <source>
        <dbReference type="PIRSR" id="PIRSR000706-1"/>
    </source>
</evidence>
<evidence type="ECO:0000259" key="10">
    <source>
        <dbReference type="Pfam" id="PF01636"/>
    </source>
</evidence>
<evidence type="ECO:0000256" key="4">
    <source>
        <dbReference type="ARBA" id="ARBA00022777"/>
    </source>
</evidence>
<gene>
    <name evidence="11" type="ORF">L1785_12425</name>
</gene>
<dbReference type="CDD" id="cd05150">
    <property type="entry name" value="APH"/>
    <property type="match status" value="1"/>
</dbReference>